<gene>
    <name evidence="1" type="ORF">E8A74_27910</name>
</gene>
<reference evidence="1 2" key="1">
    <citation type="submission" date="2019-04" db="EMBL/GenBank/DDBJ databases">
        <authorList>
            <person name="Li Y."/>
            <person name="Wang J."/>
        </authorList>
    </citation>
    <scope>NUCLEOTIDE SEQUENCE [LARGE SCALE GENOMIC DNA]</scope>
    <source>
        <strain evidence="1 2">DSM 14668</strain>
    </source>
</reference>
<sequence length="140" mass="16219">MTPETHIAGEHWIEREERDLFVYRFPHGTATGAHVEELSKLERPLWDEGAPHVYNLVVLGEELAISPGAITETAKLFRTSPPRTAAYVARRFFHRTSMEFLTRMIRAFGVNMHGKVFDNEVSARAWLAERRRVRNRKSVM</sequence>
<dbReference type="RefSeq" id="WP_136932135.1">
    <property type="nucleotide sequence ID" value="NZ_SSMQ01000033.1"/>
</dbReference>
<evidence type="ECO:0000313" key="1">
    <source>
        <dbReference type="EMBL" id="TKD02729.1"/>
    </source>
</evidence>
<comment type="caution">
    <text evidence="1">The sequence shown here is derived from an EMBL/GenBank/DDBJ whole genome shotgun (WGS) entry which is preliminary data.</text>
</comment>
<dbReference type="OrthoDB" id="9760804at2"/>
<dbReference type="AlphaFoldDB" id="A0A4U1J613"/>
<dbReference type="Proteomes" id="UP000309215">
    <property type="component" value="Unassembled WGS sequence"/>
</dbReference>
<name>A0A4U1J613_9BACT</name>
<evidence type="ECO:0008006" key="3">
    <source>
        <dbReference type="Google" id="ProtNLM"/>
    </source>
</evidence>
<evidence type="ECO:0000313" key="2">
    <source>
        <dbReference type="Proteomes" id="UP000309215"/>
    </source>
</evidence>
<accession>A0A4U1J613</accession>
<proteinExistence type="predicted"/>
<protein>
    <recommendedName>
        <fullName evidence="3">STAS/SEC14 domain-containing protein</fullName>
    </recommendedName>
</protein>
<dbReference type="EMBL" id="SSMQ01000033">
    <property type="protein sequence ID" value="TKD02729.1"/>
    <property type="molecule type" value="Genomic_DNA"/>
</dbReference>
<keyword evidence="2" id="KW-1185">Reference proteome</keyword>
<organism evidence="1 2">
    <name type="scientific">Polyangium fumosum</name>
    <dbReference type="NCBI Taxonomy" id="889272"/>
    <lineage>
        <taxon>Bacteria</taxon>
        <taxon>Pseudomonadati</taxon>
        <taxon>Myxococcota</taxon>
        <taxon>Polyangia</taxon>
        <taxon>Polyangiales</taxon>
        <taxon>Polyangiaceae</taxon>
        <taxon>Polyangium</taxon>
    </lineage>
</organism>